<evidence type="ECO:0000313" key="2">
    <source>
        <dbReference type="EMBL" id="ADO59599.2"/>
    </source>
</evidence>
<proteinExistence type="predicted"/>
<gene>
    <name evidence="2" type="ORF">PPSC2_27135</name>
</gene>
<keyword evidence="2" id="KW-0614">Plasmid</keyword>
<evidence type="ECO:0000259" key="1">
    <source>
        <dbReference type="PROSITE" id="PS50234"/>
    </source>
</evidence>
<name>E3EL37_PAEPS</name>
<dbReference type="eggNOG" id="COG2304">
    <property type="taxonomic scope" value="Bacteria"/>
</dbReference>
<geneLocation type="plasmid" evidence="2 3">
    <name>pSC2</name>
</geneLocation>
<accession>E3EL37</accession>
<dbReference type="EMBL" id="CP002214">
    <property type="protein sequence ID" value="ADO59599.2"/>
    <property type="molecule type" value="Genomic_DNA"/>
</dbReference>
<sequence length="224" mass="25858">MQVLNLRKDTFELVLTKNGYTGGPARVGIVLDQSGSMSSLYRNGTVQSVVERLLPVALRFDDNGELDVWLFADRSKRLNPVSDRDFYQYVDREIMGKRENQIWGGTSYAPVMHDVFQKYVVEEPSNLPTFITFITDGNNSDQAATTKLMKELSKHGIFWQFVGIGHEQFTFLQKLDELTGRVIDNANFFKLNDVNQISDEELYSRLMNEYPDWERNARQQGILR</sequence>
<dbReference type="PATRIC" id="fig|886882.15.peg.5739"/>
<dbReference type="KEGG" id="ppm:PPSC2_27135"/>
<dbReference type="AlphaFoldDB" id="E3EL37"/>
<dbReference type="InterPro" id="IPR019303">
    <property type="entry name" value="vWA_TerF_C"/>
</dbReference>
<dbReference type="Gene3D" id="3.40.50.410">
    <property type="entry name" value="von Willebrand factor, type A domain"/>
    <property type="match status" value="1"/>
</dbReference>
<reference evidence="2 3" key="1">
    <citation type="journal article" date="2011" name="J. Bacteriol.">
        <title>Complete genome sequence of Paenibacillus polymyxa SC2, a strain of plant growth-promoting Rhizobacterium with broad-spectrum antimicrobial activity.</title>
        <authorList>
            <person name="Ma M."/>
            <person name="Wang C."/>
            <person name="Ding Y."/>
            <person name="Li L."/>
            <person name="Shen D."/>
            <person name="Jiang X."/>
            <person name="Guan D."/>
            <person name="Cao F."/>
            <person name="Chen H."/>
            <person name="Feng R."/>
            <person name="Wang X."/>
            <person name="Ge Y."/>
            <person name="Yao L."/>
            <person name="Bing X."/>
            <person name="Yang X."/>
            <person name="Li J."/>
            <person name="Du B."/>
        </authorList>
    </citation>
    <scope>NUCLEOTIDE SEQUENCE [LARGE SCALE GENOMIC DNA]</scope>
    <source>
        <strain evidence="2 3">SC2</strain>
        <plasmid evidence="3">pSC2</plasmid>
    </source>
</reference>
<dbReference type="SMART" id="SM00327">
    <property type="entry name" value="VWA"/>
    <property type="match status" value="1"/>
</dbReference>
<dbReference type="InterPro" id="IPR036465">
    <property type="entry name" value="vWFA_dom_sf"/>
</dbReference>
<dbReference type="SUPFAM" id="SSF53300">
    <property type="entry name" value="vWA-like"/>
    <property type="match status" value="1"/>
</dbReference>
<dbReference type="Proteomes" id="UP000006868">
    <property type="component" value="Plasmid pSC2"/>
</dbReference>
<dbReference type="CDD" id="cd00198">
    <property type="entry name" value="vWFA"/>
    <property type="match status" value="1"/>
</dbReference>
<dbReference type="Pfam" id="PF10138">
    <property type="entry name" value="vWA-TerF-like"/>
    <property type="match status" value="1"/>
</dbReference>
<dbReference type="PROSITE" id="PS50234">
    <property type="entry name" value="VWFA"/>
    <property type="match status" value="1"/>
</dbReference>
<dbReference type="HOGENOM" id="CLU_089656_1_0_9"/>
<dbReference type="InterPro" id="IPR002035">
    <property type="entry name" value="VWF_A"/>
</dbReference>
<evidence type="ECO:0000313" key="3">
    <source>
        <dbReference type="Proteomes" id="UP000006868"/>
    </source>
</evidence>
<organism evidence="2 3">
    <name type="scientific">Paenibacillus polymyxa (strain SC2)</name>
    <name type="common">Bacillus polymyxa</name>
    <dbReference type="NCBI Taxonomy" id="886882"/>
    <lineage>
        <taxon>Bacteria</taxon>
        <taxon>Bacillati</taxon>
        <taxon>Bacillota</taxon>
        <taxon>Bacilli</taxon>
        <taxon>Bacillales</taxon>
        <taxon>Paenibacillaceae</taxon>
        <taxon>Paenibacillus</taxon>
    </lineage>
</organism>
<protein>
    <recommendedName>
        <fullName evidence="1">VWFA domain-containing protein</fullName>
    </recommendedName>
</protein>
<feature type="domain" description="VWFA" evidence="1">
    <location>
        <begin position="26"/>
        <end position="206"/>
    </location>
</feature>